<reference evidence="2 3" key="1">
    <citation type="submission" date="2016-07" db="EMBL/GenBank/DDBJ databases">
        <title>Pervasive Adenine N6-methylation of Active Genes in Fungi.</title>
        <authorList>
            <consortium name="DOE Joint Genome Institute"/>
            <person name="Mondo S.J."/>
            <person name="Dannebaum R.O."/>
            <person name="Kuo R.C."/>
            <person name="Labutti K."/>
            <person name="Haridas S."/>
            <person name="Kuo A."/>
            <person name="Salamov A."/>
            <person name="Ahrendt S.R."/>
            <person name="Lipzen A."/>
            <person name="Sullivan W."/>
            <person name="Andreopoulos W.B."/>
            <person name="Clum A."/>
            <person name="Lindquist E."/>
            <person name="Daum C."/>
            <person name="Ramamoorthy G.K."/>
            <person name="Gryganskyi A."/>
            <person name="Culley D."/>
            <person name="Magnuson J.K."/>
            <person name="James T.Y."/>
            <person name="O'Malley M.A."/>
            <person name="Stajich J.E."/>
            <person name="Spatafora J.W."/>
            <person name="Visel A."/>
            <person name="Grigoriev I.V."/>
        </authorList>
    </citation>
    <scope>NUCLEOTIDE SEQUENCE [LARGE SCALE GENOMIC DNA]</scope>
    <source>
        <strain evidence="2 3">NRRL 1336</strain>
    </source>
</reference>
<dbReference type="GO" id="GO:0016747">
    <property type="term" value="F:acyltransferase activity, transferring groups other than amino-acyl groups"/>
    <property type="evidence" value="ECO:0007669"/>
    <property type="project" value="InterPro"/>
</dbReference>
<dbReference type="OrthoDB" id="5771378at2759"/>
<dbReference type="InterPro" id="IPR052729">
    <property type="entry name" value="Acyl/Acetyltrans_Enzymes"/>
</dbReference>
<protein>
    <recommendedName>
        <fullName evidence="1">N-acetyltransferase domain-containing protein</fullName>
    </recommendedName>
</protein>
<dbReference type="InterPro" id="IPR000182">
    <property type="entry name" value="GNAT_dom"/>
</dbReference>
<dbReference type="Gene3D" id="3.40.630.90">
    <property type="match status" value="1"/>
</dbReference>
<gene>
    <name evidence="2" type="ORF">BCR42DRAFT_168563</name>
</gene>
<dbReference type="CDD" id="cd04301">
    <property type="entry name" value="NAT_SF"/>
    <property type="match status" value="1"/>
</dbReference>
<evidence type="ECO:0000313" key="2">
    <source>
        <dbReference type="EMBL" id="ORZ22445.1"/>
    </source>
</evidence>
<dbReference type="PROSITE" id="PS51186">
    <property type="entry name" value="GNAT"/>
    <property type="match status" value="1"/>
</dbReference>
<dbReference type="Proteomes" id="UP000193560">
    <property type="component" value="Unassembled WGS sequence"/>
</dbReference>
<dbReference type="InterPro" id="IPR016181">
    <property type="entry name" value="Acyl_CoA_acyltransferase"/>
</dbReference>
<dbReference type="AlphaFoldDB" id="A0A1X2IUH0"/>
<keyword evidence="3" id="KW-1185">Reference proteome</keyword>
<dbReference type="Gene3D" id="3.40.630.30">
    <property type="match status" value="1"/>
</dbReference>
<comment type="caution">
    <text evidence="2">The sequence shown here is derived from an EMBL/GenBank/DDBJ whole genome shotgun (WGS) entry which is preliminary data.</text>
</comment>
<accession>A0A1X2IUH0</accession>
<evidence type="ECO:0000259" key="1">
    <source>
        <dbReference type="PROSITE" id="PS51186"/>
    </source>
</evidence>
<dbReference type="SUPFAM" id="SSF55729">
    <property type="entry name" value="Acyl-CoA N-acyltransferases (Nat)"/>
    <property type="match status" value="1"/>
</dbReference>
<name>A0A1X2IUH0_9FUNG</name>
<dbReference type="PANTHER" id="PTHR47237">
    <property type="entry name" value="SLL0310 PROTEIN"/>
    <property type="match status" value="1"/>
</dbReference>
<evidence type="ECO:0000313" key="3">
    <source>
        <dbReference type="Proteomes" id="UP000193560"/>
    </source>
</evidence>
<dbReference type="Pfam" id="PF00583">
    <property type="entry name" value="Acetyltransf_1"/>
    <property type="match status" value="1"/>
</dbReference>
<sequence length="336" mass="37853">MNTYPLFAIRRCTDVDEVCHYFLTWPVEEGWNHCYGAEEIRQVFYPCDPNGFFLGTLMDENGQETVVATLLTLRHTDDLAWIGSFIVAKNHRGKGYGSKVFQHGMDYLKGCRCIGLESLPKVVPNYRRLGFDGWTSKTFRGGMIKDVLEKLDAEKYEDVCIMDWTEADNGDLERLKQLIVLEKRTTGYDRPNFWKHWIRLHSSNDTNGTQAASYGRHAATVLNSSGGIGHFALIRPVVYGFAITIFSDSIHVAKALLRYLVQRVVESACDPSSNWLLPNDHPLDVNGNVCSLNPVSVALFQDLGFKYVSTRERMFYGTPPDADLSGLFSVATLTVG</sequence>
<organism evidence="2 3">
    <name type="scientific">Absidia repens</name>
    <dbReference type="NCBI Taxonomy" id="90262"/>
    <lineage>
        <taxon>Eukaryota</taxon>
        <taxon>Fungi</taxon>
        <taxon>Fungi incertae sedis</taxon>
        <taxon>Mucoromycota</taxon>
        <taxon>Mucoromycotina</taxon>
        <taxon>Mucoromycetes</taxon>
        <taxon>Mucorales</taxon>
        <taxon>Cunninghamellaceae</taxon>
        <taxon>Absidia</taxon>
    </lineage>
</organism>
<dbReference type="STRING" id="90262.A0A1X2IUH0"/>
<feature type="domain" description="N-acetyltransferase" evidence="1">
    <location>
        <begin position="1"/>
        <end position="154"/>
    </location>
</feature>
<proteinExistence type="predicted"/>
<dbReference type="EMBL" id="MCGE01000004">
    <property type="protein sequence ID" value="ORZ22445.1"/>
    <property type="molecule type" value="Genomic_DNA"/>
</dbReference>
<dbReference type="PANTHER" id="PTHR47237:SF1">
    <property type="entry name" value="SLL0310 PROTEIN"/>
    <property type="match status" value="1"/>
</dbReference>